<sequence>MSTLAFSTMTYFHIYSAHYLVILYNFRNSCGGLK</sequence>
<evidence type="ECO:0000256" key="1">
    <source>
        <dbReference type="SAM" id="Phobius"/>
    </source>
</evidence>
<organism evidence="2 3">
    <name type="scientific">Portunus trituberculatus</name>
    <name type="common">Swimming crab</name>
    <name type="synonym">Neptunus trituberculatus</name>
    <dbReference type="NCBI Taxonomy" id="210409"/>
    <lineage>
        <taxon>Eukaryota</taxon>
        <taxon>Metazoa</taxon>
        <taxon>Ecdysozoa</taxon>
        <taxon>Arthropoda</taxon>
        <taxon>Crustacea</taxon>
        <taxon>Multicrustacea</taxon>
        <taxon>Malacostraca</taxon>
        <taxon>Eumalacostraca</taxon>
        <taxon>Eucarida</taxon>
        <taxon>Decapoda</taxon>
        <taxon>Pleocyemata</taxon>
        <taxon>Brachyura</taxon>
        <taxon>Eubrachyura</taxon>
        <taxon>Portunoidea</taxon>
        <taxon>Portunidae</taxon>
        <taxon>Portuninae</taxon>
        <taxon>Portunus</taxon>
    </lineage>
</organism>
<keyword evidence="1" id="KW-0472">Membrane</keyword>
<protein>
    <submittedName>
        <fullName evidence="2">Uncharacterized protein</fullName>
    </submittedName>
</protein>
<evidence type="ECO:0000313" key="2">
    <source>
        <dbReference type="EMBL" id="MPC64995.1"/>
    </source>
</evidence>
<dbReference type="Proteomes" id="UP000324222">
    <property type="component" value="Unassembled WGS sequence"/>
</dbReference>
<keyword evidence="1" id="KW-1133">Transmembrane helix</keyword>
<name>A0A5B7H5Y7_PORTR</name>
<reference evidence="2 3" key="1">
    <citation type="submission" date="2019-05" db="EMBL/GenBank/DDBJ databases">
        <title>Another draft genome of Portunus trituberculatus and its Hox gene families provides insights of decapod evolution.</title>
        <authorList>
            <person name="Jeong J.-H."/>
            <person name="Song I."/>
            <person name="Kim S."/>
            <person name="Choi T."/>
            <person name="Kim D."/>
            <person name="Ryu S."/>
            <person name="Kim W."/>
        </authorList>
    </citation>
    <scope>NUCLEOTIDE SEQUENCE [LARGE SCALE GENOMIC DNA]</scope>
    <source>
        <tissue evidence="2">Muscle</tissue>
    </source>
</reference>
<feature type="transmembrane region" description="Helical" evidence="1">
    <location>
        <begin position="6"/>
        <end position="26"/>
    </location>
</feature>
<dbReference type="AlphaFoldDB" id="A0A5B7H5Y7"/>
<dbReference type="EMBL" id="VSRR010022802">
    <property type="protein sequence ID" value="MPC64995.1"/>
    <property type="molecule type" value="Genomic_DNA"/>
</dbReference>
<keyword evidence="1" id="KW-0812">Transmembrane</keyword>
<proteinExistence type="predicted"/>
<accession>A0A5B7H5Y7</accession>
<keyword evidence="3" id="KW-1185">Reference proteome</keyword>
<gene>
    <name evidence="2" type="ORF">E2C01_059118</name>
</gene>
<comment type="caution">
    <text evidence="2">The sequence shown here is derived from an EMBL/GenBank/DDBJ whole genome shotgun (WGS) entry which is preliminary data.</text>
</comment>
<evidence type="ECO:0000313" key="3">
    <source>
        <dbReference type="Proteomes" id="UP000324222"/>
    </source>
</evidence>